<sequence length="689" mass="76352">MLDSYLFKFVRMNNGVFLVRSCTADLLAHASASGVDSLRTWPISAPGVAPLGSTAGSSGASNKIPADAVLGTVGMKVEPLDDDLLPGRPLLDDVVAKQAELYRHSTQYLAERRAEEWSRMKRAPGSSAWPDAEVEDAGFDPTNRARDDSDGFPDSLPLHSYACGYHLHGPYFPYLRFRHPIGLSVWLKGRREPMFSLTPCDISEIRLIAHPNREKELSGLIVILHADACFPPSIPASPGSTVYLNFLDRADDLLGTGERWVKQHWTELIDRFLPEIAPRVTYGPPLFVLDGMGSSVLMNTPCIGLDSGSECLSEYREVVSWFEFRQQTIYEVKEEPDKIVVWNSDAAGIQVEDSEDTALTPDDERVLVSACDRIIAEWPWVKLDPFGAIEMRYALSDDELFFDRILEDFLVGAASREASPADDLPVQALSLLKRLRTRTSGALRKRCLASIRELLRGKTKGSKVDDSEIRDALEGNSPATPRDVPGFDYGLNSSALDQLSPQDQSTATLSDLDRRTLKVVMQRAVWEWPVPSIDSERAKKLQNAFVGPAEFFQCVISKGLATRARAHFRTNWTGKGTPALALLRRLRGADSAAFRLREQVFLWYMDVINTRMLNNLRGAEGMKFAFQASSERIGAHSAVRKTHASLRARADAAAAKSAARKKDMTHRTAEVKSSRTSSGPVEVELEEGE</sequence>
<evidence type="ECO:0000256" key="1">
    <source>
        <dbReference type="SAM" id="MobiDB-lite"/>
    </source>
</evidence>
<organism evidence="2 3">
    <name type="scientific">Exidia glandulosa HHB12029</name>
    <dbReference type="NCBI Taxonomy" id="1314781"/>
    <lineage>
        <taxon>Eukaryota</taxon>
        <taxon>Fungi</taxon>
        <taxon>Dikarya</taxon>
        <taxon>Basidiomycota</taxon>
        <taxon>Agaricomycotina</taxon>
        <taxon>Agaricomycetes</taxon>
        <taxon>Auriculariales</taxon>
        <taxon>Exidiaceae</taxon>
        <taxon>Exidia</taxon>
    </lineage>
</organism>
<name>A0A165EAJ8_EXIGL</name>
<keyword evidence="3" id="KW-1185">Reference proteome</keyword>
<feature type="non-terminal residue" evidence="2">
    <location>
        <position position="689"/>
    </location>
</feature>
<protein>
    <submittedName>
        <fullName evidence="2">Uncharacterized protein</fullName>
    </submittedName>
</protein>
<dbReference type="Proteomes" id="UP000077266">
    <property type="component" value="Unassembled WGS sequence"/>
</dbReference>
<feature type="compositionally biased region" description="Basic and acidic residues" evidence="1">
    <location>
        <begin position="660"/>
        <end position="673"/>
    </location>
</feature>
<evidence type="ECO:0000313" key="2">
    <source>
        <dbReference type="EMBL" id="KZV86458.1"/>
    </source>
</evidence>
<proteinExistence type="predicted"/>
<gene>
    <name evidence="2" type="ORF">EXIGLDRAFT_724770</name>
</gene>
<feature type="region of interest" description="Disordered" evidence="1">
    <location>
        <begin position="655"/>
        <end position="689"/>
    </location>
</feature>
<dbReference type="AlphaFoldDB" id="A0A165EAJ8"/>
<dbReference type="InParanoid" id="A0A165EAJ8"/>
<evidence type="ECO:0000313" key="3">
    <source>
        <dbReference type="Proteomes" id="UP000077266"/>
    </source>
</evidence>
<feature type="region of interest" description="Disordered" evidence="1">
    <location>
        <begin position="465"/>
        <end position="484"/>
    </location>
</feature>
<reference evidence="2 3" key="1">
    <citation type="journal article" date="2016" name="Mol. Biol. Evol.">
        <title>Comparative Genomics of Early-Diverging Mushroom-Forming Fungi Provides Insights into the Origins of Lignocellulose Decay Capabilities.</title>
        <authorList>
            <person name="Nagy L.G."/>
            <person name="Riley R."/>
            <person name="Tritt A."/>
            <person name="Adam C."/>
            <person name="Daum C."/>
            <person name="Floudas D."/>
            <person name="Sun H."/>
            <person name="Yadav J.S."/>
            <person name="Pangilinan J."/>
            <person name="Larsson K.H."/>
            <person name="Matsuura K."/>
            <person name="Barry K."/>
            <person name="Labutti K."/>
            <person name="Kuo R."/>
            <person name="Ohm R.A."/>
            <person name="Bhattacharya S.S."/>
            <person name="Shirouzu T."/>
            <person name="Yoshinaga Y."/>
            <person name="Martin F.M."/>
            <person name="Grigoriev I.V."/>
            <person name="Hibbett D.S."/>
        </authorList>
    </citation>
    <scope>NUCLEOTIDE SEQUENCE [LARGE SCALE GENOMIC DNA]</scope>
    <source>
        <strain evidence="2 3">HHB12029</strain>
    </source>
</reference>
<accession>A0A165EAJ8</accession>
<dbReference type="EMBL" id="KV426155">
    <property type="protein sequence ID" value="KZV86458.1"/>
    <property type="molecule type" value="Genomic_DNA"/>
</dbReference>